<proteinExistence type="predicted"/>
<reference evidence="3" key="1">
    <citation type="submission" date="2021-02" db="EMBL/GenBank/DDBJ databases">
        <title>Abyssanaerobacter marinus gen.nov., sp., nov, anaerobic bacterium isolated from the Onnuri vent field of Indian Ocean and suggestion of Mogibacteriaceae fam. nov., and proposal of reclassification of ambiguous this family's genus member.</title>
        <authorList>
            <person name="Kim Y.J."/>
            <person name="Yang J.-A."/>
        </authorList>
    </citation>
    <scope>NUCLEOTIDE SEQUENCE</scope>
    <source>
        <strain evidence="3">DSM 2634</strain>
    </source>
</reference>
<dbReference type="Gene3D" id="3.40.50.980">
    <property type="match status" value="2"/>
</dbReference>
<accession>A0A939IJU7</accession>
<dbReference type="GO" id="GO:0031177">
    <property type="term" value="F:phosphopantetheine binding"/>
    <property type="evidence" value="ECO:0007669"/>
    <property type="project" value="TreeGrafter"/>
</dbReference>
<name>A0A939IJU7_CLOAM</name>
<organism evidence="3 4">
    <name type="scientific">Clostridium aminobutyricum</name>
    <dbReference type="NCBI Taxonomy" id="33953"/>
    <lineage>
        <taxon>Bacteria</taxon>
        <taxon>Bacillati</taxon>
        <taxon>Bacillota</taxon>
        <taxon>Clostridia</taxon>
        <taxon>Eubacteriales</taxon>
        <taxon>Clostridiaceae</taxon>
        <taxon>Clostridium</taxon>
    </lineage>
</organism>
<dbReference type="Pfam" id="PF00501">
    <property type="entry name" value="AMP-binding"/>
    <property type="match status" value="1"/>
</dbReference>
<dbReference type="Proteomes" id="UP000664545">
    <property type="component" value="Unassembled WGS sequence"/>
</dbReference>
<dbReference type="PANTHER" id="PTHR45527">
    <property type="entry name" value="NONRIBOSOMAL PEPTIDE SYNTHETASE"/>
    <property type="match status" value="1"/>
</dbReference>
<evidence type="ECO:0000256" key="1">
    <source>
        <dbReference type="SAM" id="Phobius"/>
    </source>
</evidence>
<comment type="caution">
    <text evidence="3">The sequence shown here is derived from an EMBL/GenBank/DDBJ whole genome shotgun (WGS) entry which is preliminary data.</text>
</comment>
<dbReference type="Gene3D" id="2.30.38.10">
    <property type="entry name" value="Luciferase, Domain 3"/>
    <property type="match status" value="1"/>
</dbReference>
<dbReference type="GO" id="GO:0043041">
    <property type="term" value="P:amino acid activation for nonribosomal peptide biosynthetic process"/>
    <property type="evidence" value="ECO:0007669"/>
    <property type="project" value="TreeGrafter"/>
</dbReference>
<keyword evidence="1" id="KW-0472">Membrane</keyword>
<feature type="transmembrane region" description="Helical" evidence="1">
    <location>
        <begin position="70"/>
        <end position="88"/>
    </location>
</feature>
<evidence type="ECO:0000313" key="4">
    <source>
        <dbReference type="Proteomes" id="UP000664545"/>
    </source>
</evidence>
<evidence type="ECO:0000259" key="2">
    <source>
        <dbReference type="Pfam" id="PF00501"/>
    </source>
</evidence>
<keyword evidence="1" id="KW-1133">Transmembrane helix</keyword>
<dbReference type="GO" id="GO:0044550">
    <property type="term" value="P:secondary metabolite biosynthetic process"/>
    <property type="evidence" value="ECO:0007669"/>
    <property type="project" value="TreeGrafter"/>
</dbReference>
<protein>
    <submittedName>
        <fullName evidence="3">AMP-binding protein</fullName>
    </submittedName>
</protein>
<sequence>MNTKSLTYNRVTERFHEMVEAYPDYPAAVWKSTSYTYSQINAYSNTVAKRLFELGAVSGSAVGVYSGRNLYFLIAIVGILKAGCYYVPLSDEESKVKILHCLADSDIQYVCMCSADKKDIFQDEGALLFMQECFVEDDENICCDNQNELIYRMYTSGTTGFPKGCSITHKNVLNFTLNQLFTNFSPELTILQMGSPAFDACTYEIWCPVLWGGKVVFLDKEEILDPERLKSAIDEFGITDMFITTSLFNQMSEMEPEIFRNLHCLIVGGSIASVKHLKKVYITCPSLRLFNAYGPTENTVYTTIHEINAKDFERVRMPIGKALENVKLLVMDEHHHPVEKGDPGELCIGGFSLGQGYHRREELNRERFFFYEGEKYYKSGDLVAEFEDGIYDFIDRKDNQIKLNGFRVEISEIEIGLNGITGVQEAVVFPQKRNETFLLTAYYTSASYLSTHYLRTEASNVLADYMVPDKWVKVQKIPLNSNGKVDFQKLNEMEKEMNERAGEGSTPEDEAEALFNGILEELADGEKK</sequence>
<dbReference type="GO" id="GO:0005829">
    <property type="term" value="C:cytosol"/>
    <property type="evidence" value="ECO:0007669"/>
    <property type="project" value="TreeGrafter"/>
</dbReference>
<evidence type="ECO:0000313" key="3">
    <source>
        <dbReference type="EMBL" id="MBN7773939.1"/>
    </source>
</evidence>
<gene>
    <name evidence="3" type="ORF">JYB65_11250</name>
</gene>
<dbReference type="SUPFAM" id="SSF56801">
    <property type="entry name" value="Acetyl-CoA synthetase-like"/>
    <property type="match status" value="1"/>
</dbReference>
<dbReference type="InterPro" id="IPR045851">
    <property type="entry name" value="AMP-bd_C_sf"/>
</dbReference>
<dbReference type="PANTHER" id="PTHR45527:SF1">
    <property type="entry name" value="FATTY ACID SYNTHASE"/>
    <property type="match status" value="1"/>
</dbReference>
<keyword evidence="4" id="KW-1185">Reference proteome</keyword>
<dbReference type="InterPro" id="IPR000873">
    <property type="entry name" value="AMP-dep_synth/lig_dom"/>
</dbReference>
<dbReference type="AlphaFoldDB" id="A0A939IJU7"/>
<feature type="domain" description="AMP-dependent synthetase/ligase" evidence="2">
    <location>
        <begin position="16"/>
        <end position="358"/>
    </location>
</feature>
<dbReference type="RefSeq" id="WP_206582779.1">
    <property type="nucleotide sequence ID" value="NZ_JAFJZZ010000005.1"/>
</dbReference>
<dbReference type="Gene3D" id="3.30.300.30">
    <property type="match status" value="1"/>
</dbReference>
<dbReference type="EMBL" id="JAFJZZ010000005">
    <property type="protein sequence ID" value="MBN7773939.1"/>
    <property type="molecule type" value="Genomic_DNA"/>
</dbReference>
<keyword evidence="1" id="KW-0812">Transmembrane</keyword>